<feature type="transmembrane region" description="Helical" evidence="10">
    <location>
        <begin position="763"/>
        <end position="780"/>
    </location>
</feature>
<feature type="transmembrane region" description="Helical" evidence="10">
    <location>
        <begin position="584"/>
        <end position="604"/>
    </location>
</feature>
<feature type="transmembrane region" description="Helical" evidence="10">
    <location>
        <begin position="490"/>
        <end position="510"/>
    </location>
</feature>
<gene>
    <name evidence="13" type="ORF">LALA0_S13e02278g</name>
</gene>
<evidence type="ECO:0000313" key="13">
    <source>
        <dbReference type="EMBL" id="CEP64755.1"/>
    </source>
</evidence>
<dbReference type="InterPro" id="IPR004713">
    <property type="entry name" value="CaH_exchang"/>
</dbReference>
<keyword evidence="7" id="KW-0406">Ion transport</keyword>
<feature type="transmembrane region" description="Helical" evidence="10">
    <location>
        <begin position="395"/>
        <end position="413"/>
    </location>
</feature>
<feature type="region of interest" description="Disordered" evidence="9">
    <location>
        <begin position="47"/>
        <end position="118"/>
    </location>
</feature>
<keyword evidence="5 10" id="KW-0812">Transmembrane</keyword>
<dbReference type="Pfam" id="PF01699">
    <property type="entry name" value="Na_Ca_ex"/>
    <property type="match status" value="2"/>
</dbReference>
<evidence type="ECO:0000313" key="14">
    <source>
        <dbReference type="Proteomes" id="UP000054304"/>
    </source>
</evidence>
<proteinExistence type="inferred from homology"/>
<keyword evidence="14" id="KW-1185">Reference proteome</keyword>
<evidence type="ECO:0000256" key="2">
    <source>
        <dbReference type="ARBA" id="ARBA00008170"/>
    </source>
</evidence>
<feature type="transmembrane region" description="Helical" evidence="10">
    <location>
        <begin position="650"/>
        <end position="667"/>
    </location>
</feature>
<dbReference type="PANTHER" id="PTHR31503">
    <property type="entry name" value="VACUOLAR CALCIUM ION TRANSPORTER"/>
    <property type="match status" value="1"/>
</dbReference>
<dbReference type="HOGENOM" id="CLU_001583_0_0_1"/>
<dbReference type="GO" id="GO:0006874">
    <property type="term" value="P:intracellular calcium ion homeostasis"/>
    <property type="evidence" value="ECO:0007669"/>
    <property type="project" value="TreeGrafter"/>
</dbReference>
<feature type="compositionally biased region" description="Polar residues" evidence="9">
    <location>
        <begin position="50"/>
        <end position="61"/>
    </location>
</feature>
<dbReference type="Gene3D" id="1.20.1420.30">
    <property type="entry name" value="NCX, central ion-binding region"/>
    <property type="match status" value="1"/>
</dbReference>
<dbReference type="FunFam" id="1.20.1420.30:FF:000014">
    <property type="entry name" value="Cation/H+ exchanger protein 2"/>
    <property type="match status" value="1"/>
</dbReference>
<keyword evidence="4" id="KW-0597">Phosphoprotein</keyword>
<feature type="transmembrane region" description="Helical" evidence="10">
    <location>
        <begin position="177"/>
        <end position="201"/>
    </location>
</feature>
<dbReference type="RefSeq" id="XP_022630959.1">
    <property type="nucleotide sequence ID" value="XM_022773221.1"/>
</dbReference>
<evidence type="ECO:0000256" key="9">
    <source>
        <dbReference type="SAM" id="MobiDB-lite"/>
    </source>
</evidence>
<reference evidence="13 14" key="1">
    <citation type="submission" date="2014-12" db="EMBL/GenBank/DDBJ databases">
        <authorList>
            <person name="Neuveglise Cecile"/>
        </authorList>
    </citation>
    <scope>NUCLEOTIDE SEQUENCE [LARGE SCALE GENOMIC DNA]</scope>
    <source>
        <strain evidence="13 14">CBS 12615</strain>
    </source>
</reference>
<feature type="domain" description="Sodium/calcium exchanger membrane region" evidence="11">
    <location>
        <begin position="648"/>
        <end position="804"/>
    </location>
</feature>
<feature type="transmembrane region" description="Helical" evidence="10">
    <location>
        <begin position="454"/>
        <end position="478"/>
    </location>
</feature>
<feature type="transmembrane region" description="Helical" evidence="10">
    <location>
        <begin position="721"/>
        <end position="742"/>
    </location>
</feature>
<dbReference type="AlphaFoldDB" id="A0A0C7N3I7"/>
<evidence type="ECO:0000259" key="12">
    <source>
        <dbReference type="Pfam" id="PF03733"/>
    </source>
</evidence>
<dbReference type="InterPro" id="IPR044880">
    <property type="entry name" value="NCX_ion-bd_dom_sf"/>
</dbReference>
<dbReference type="InterPro" id="IPR004837">
    <property type="entry name" value="NaCa_Exmemb"/>
</dbReference>
<evidence type="ECO:0000259" key="11">
    <source>
        <dbReference type="Pfam" id="PF01699"/>
    </source>
</evidence>
<keyword evidence="8 10" id="KW-0472">Membrane</keyword>
<dbReference type="GO" id="GO:0015369">
    <property type="term" value="F:calcium:proton antiporter activity"/>
    <property type="evidence" value="ECO:0007669"/>
    <property type="project" value="EnsemblFungi"/>
</dbReference>
<dbReference type="EMBL" id="LN736372">
    <property type="protein sequence ID" value="CEP64755.1"/>
    <property type="molecule type" value="Genomic_DNA"/>
</dbReference>
<accession>A0A0C7N3I7</accession>
<comment type="subcellular location">
    <subcellularLocation>
        <location evidence="1">Endomembrane system</location>
        <topology evidence="1">Multi-pass membrane protein</topology>
    </subcellularLocation>
</comment>
<dbReference type="GO" id="GO:0015386">
    <property type="term" value="F:potassium:proton antiporter activity"/>
    <property type="evidence" value="ECO:0007669"/>
    <property type="project" value="EnsemblFungi"/>
</dbReference>
<dbReference type="GO" id="GO:0015385">
    <property type="term" value="F:sodium:proton antiporter activity"/>
    <property type="evidence" value="ECO:0007669"/>
    <property type="project" value="EnsemblFungi"/>
</dbReference>
<feature type="transmembrane region" description="Helical" evidence="10">
    <location>
        <begin position="522"/>
        <end position="546"/>
    </location>
</feature>
<feature type="domain" description="Sodium/calcium exchanger membrane region" evidence="11">
    <location>
        <begin position="425"/>
        <end position="603"/>
    </location>
</feature>
<protein>
    <submittedName>
        <fullName evidence="13">LALA0S13e02278g1_1</fullName>
    </submittedName>
</protein>
<dbReference type="GO" id="GO:0005789">
    <property type="term" value="C:endoplasmic reticulum membrane"/>
    <property type="evidence" value="ECO:0007669"/>
    <property type="project" value="EnsemblFungi"/>
</dbReference>
<feature type="transmembrane region" description="Helical" evidence="10">
    <location>
        <begin position="419"/>
        <end position="442"/>
    </location>
</feature>
<dbReference type="Proteomes" id="UP000054304">
    <property type="component" value="Unassembled WGS sequence"/>
</dbReference>
<comment type="similarity">
    <text evidence="2">Belongs to the Ca(2+):cation antiporter (CaCA) (TC 2.A.19) family.</text>
</comment>
<evidence type="ECO:0000256" key="1">
    <source>
        <dbReference type="ARBA" id="ARBA00004127"/>
    </source>
</evidence>
<evidence type="ECO:0000256" key="5">
    <source>
        <dbReference type="ARBA" id="ARBA00022692"/>
    </source>
</evidence>
<dbReference type="Pfam" id="PF03733">
    <property type="entry name" value="YccF"/>
    <property type="match status" value="1"/>
</dbReference>
<dbReference type="OrthoDB" id="16982at2759"/>
<dbReference type="STRING" id="1245769.A0A0C7N3I7"/>
<evidence type="ECO:0000256" key="7">
    <source>
        <dbReference type="ARBA" id="ARBA00023065"/>
    </source>
</evidence>
<evidence type="ECO:0000256" key="3">
    <source>
        <dbReference type="ARBA" id="ARBA00022448"/>
    </source>
</evidence>
<evidence type="ECO:0000256" key="6">
    <source>
        <dbReference type="ARBA" id="ARBA00022989"/>
    </source>
</evidence>
<dbReference type="PANTHER" id="PTHR31503:SF10">
    <property type="entry name" value="VNX1 PROTEIN"/>
    <property type="match status" value="1"/>
</dbReference>
<evidence type="ECO:0000256" key="4">
    <source>
        <dbReference type="ARBA" id="ARBA00022553"/>
    </source>
</evidence>
<name>A0A0C7N3I7_9SACH</name>
<organism evidence="13 14">
    <name type="scientific">Lachancea lanzarotensis</name>
    <dbReference type="NCBI Taxonomy" id="1245769"/>
    <lineage>
        <taxon>Eukaryota</taxon>
        <taxon>Fungi</taxon>
        <taxon>Dikarya</taxon>
        <taxon>Ascomycota</taxon>
        <taxon>Saccharomycotina</taxon>
        <taxon>Saccharomycetes</taxon>
        <taxon>Saccharomycetales</taxon>
        <taxon>Saccharomycetaceae</taxon>
        <taxon>Lachancea</taxon>
    </lineage>
</organism>
<evidence type="ECO:0000256" key="10">
    <source>
        <dbReference type="SAM" id="Phobius"/>
    </source>
</evidence>
<dbReference type="GeneID" id="34688321"/>
<dbReference type="GO" id="GO:0000329">
    <property type="term" value="C:fungal-type vacuole membrane"/>
    <property type="evidence" value="ECO:0007669"/>
    <property type="project" value="EnsemblFungi"/>
</dbReference>
<dbReference type="InterPro" id="IPR005185">
    <property type="entry name" value="YccF"/>
</dbReference>
<feature type="compositionally biased region" description="Basic residues" evidence="9">
    <location>
        <begin position="64"/>
        <end position="73"/>
    </location>
</feature>
<evidence type="ECO:0000256" key="8">
    <source>
        <dbReference type="ARBA" id="ARBA00023136"/>
    </source>
</evidence>
<keyword evidence="3" id="KW-0813">Transport</keyword>
<feature type="transmembrane region" description="Helical" evidence="10">
    <location>
        <begin position="786"/>
        <end position="805"/>
    </location>
</feature>
<keyword evidence="6 10" id="KW-1133">Transmembrane helix</keyword>
<feature type="domain" description="Inner membrane component" evidence="12">
    <location>
        <begin position="177"/>
        <end position="231"/>
    </location>
</feature>
<feature type="transmembrane region" description="Helical" evidence="10">
    <location>
        <begin position="308"/>
        <end position="336"/>
    </location>
</feature>
<sequence>MPKDRPLYTVSSNTEPLKRVFSVDDDIHEIEHDIRYLEGLQEGLKKVASNKKTSNVNTPPSTRGRPHSVKHKSSGASVTGEIAPAPAPESSENADQDLDNSFNYTYEGLGDEEDQSSVATNESYTLRQRQEAINKTHPFGIRIWKPALYKKNRSVQKAAEEDIHETKYKRISWKVHLANYVWASTLGVFFLIFLNICSLLVRLFALFTPTGSEYASVLFRLSRYLFWPFGKVVLMVSDEHYLHEDQDEGISAQQFYGWVTNNRNRLYFHRPSQGASDSYGATGSEGNMTAVDRQRRLFGRGQWSLGRFTFYVILYLLVQPVVLIFSFLTWLAVFTIPMSGILWDLMYHCRRHPLALEFKTLTPSVDGIKDKNVLLCTFRSAGSHYYKYTVDGTNVMVMNLGALVAFTIIQFYVLQEHVFAMSESIIFCLCLLSIIPLAFYIGQAVASISAQTSMGVGAAINAFFSTIVEVFLYCVALRQKKGLLVEGSMIGSILGAVLLLPGMSMCGGALKRKTQRYNPASAGVSSAMLIFSMIVMFVPTIIYQIYGGYLVDCSPETKAESSRCYFRQPPLKFDSLYSHVIKPMSLFCALVLFMAYALGLWFTLRTHAAAIWQIPEKAQLPNGQLGFIPEEEEESGGHDGPNWSRQKSTCILLGATLLYAIIAEILVDCVDNVLQQFPSLDPKFLGLTVFALVPNSTEFLNAISFAIHGNVALSMEIGSAYALQVCLLQIPALVVYSIVYTMHIPTDTIVIRDRMFSLIFPRWDLLASMVSVFLFTYLYAEGKSNYFKGSILILLYSVVVLGFYFQGAMDQNKWDN</sequence>
<dbReference type="GO" id="GO:1990816">
    <property type="term" value="C:vacuole-mitochondrion membrane contact site"/>
    <property type="evidence" value="ECO:0007669"/>
    <property type="project" value="EnsemblFungi"/>
</dbReference>